<dbReference type="OrthoDB" id="9813569at2"/>
<protein>
    <submittedName>
        <fullName evidence="4">Ribokinase</fullName>
    </submittedName>
</protein>
<gene>
    <name evidence="4" type="ORF">DFR64_1847</name>
</gene>
<dbReference type="CDD" id="cd01166">
    <property type="entry name" value="KdgK"/>
    <property type="match status" value="1"/>
</dbReference>
<dbReference type="PANTHER" id="PTHR10584">
    <property type="entry name" value="SUGAR KINASE"/>
    <property type="match status" value="1"/>
</dbReference>
<feature type="domain" description="Carbohydrate kinase PfkB" evidence="3">
    <location>
        <begin position="5"/>
        <end position="298"/>
    </location>
</feature>
<organism evidence="4 5">
    <name type="scientific">Pelolinea submarina</name>
    <dbReference type="NCBI Taxonomy" id="913107"/>
    <lineage>
        <taxon>Bacteria</taxon>
        <taxon>Bacillati</taxon>
        <taxon>Chloroflexota</taxon>
        <taxon>Anaerolineae</taxon>
        <taxon>Anaerolineales</taxon>
        <taxon>Anaerolineaceae</taxon>
        <taxon>Pelolinea</taxon>
    </lineage>
</organism>
<sequence length="303" mass="32596">MKDLKILVLGDIAIDFNMQTSTYPPEGGAAHASQADMRLGGSGCLTALTLSGLGLPTALAGNLGSDMFAEFIMQKIRSGGLDSSLVRRLPDEQSGFFLIAATPSGKHTTFGNRGANAQPLPLEDITARLSEFKHLHISGYILIDEEQFQVTRRILLRAKQLGLTTSLDPGVCYAPEAQEKVRSLLQYIDVFLPNRDETARLGGPGELNDQLAVLLELGCGAVIVKLGKEGCRYYDRHQWLDQAADPIPQEEIKDITGAGDSFNGGFLSGILAGETPAKALRMGNRAARRIITSPHGILDLIPT</sequence>
<keyword evidence="1" id="KW-0808">Transferase</keyword>
<dbReference type="Gene3D" id="3.40.1190.20">
    <property type="match status" value="1"/>
</dbReference>
<dbReference type="Proteomes" id="UP000256388">
    <property type="component" value="Unassembled WGS sequence"/>
</dbReference>
<comment type="caution">
    <text evidence="4">The sequence shown here is derived from an EMBL/GenBank/DDBJ whole genome shotgun (WGS) entry which is preliminary data.</text>
</comment>
<dbReference type="PANTHER" id="PTHR10584:SF167">
    <property type="entry name" value="PFKB DOMAIN PROTEIN"/>
    <property type="match status" value="1"/>
</dbReference>
<name>A0A347ZNJ6_9CHLR</name>
<dbReference type="AlphaFoldDB" id="A0A347ZNJ6"/>
<evidence type="ECO:0000313" key="5">
    <source>
        <dbReference type="Proteomes" id="UP000256388"/>
    </source>
</evidence>
<dbReference type="PRINTS" id="PR00990">
    <property type="entry name" value="RIBOKINASE"/>
</dbReference>
<evidence type="ECO:0000313" key="4">
    <source>
        <dbReference type="EMBL" id="REG08480.1"/>
    </source>
</evidence>
<proteinExistence type="predicted"/>
<evidence type="ECO:0000256" key="2">
    <source>
        <dbReference type="ARBA" id="ARBA00022777"/>
    </source>
</evidence>
<dbReference type="GO" id="GO:0016301">
    <property type="term" value="F:kinase activity"/>
    <property type="evidence" value="ECO:0007669"/>
    <property type="project" value="UniProtKB-KW"/>
</dbReference>
<dbReference type="RefSeq" id="WP_116225134.1">
    <property type="nucleotide sequence ID" value="NZ_AP018437.1"/>
</dbReference>
<dbReference type="SUPFAM" id="SSF53613">
    <property type="entry name" value="Ribokinase-like"/>
    <property type="match status" value="1"/>
</dbReference>
<dbReference type="Pfam" id="PF00294">
    <property type="entry name" value="PfkB"/>
    <property type="match status" value="1"/>
</dbReference>
<dbReference type="EMBL" id="QUMS01000002">
    <property type="protein sequence ID" value="REG08480.1"/>
    <property type="molecule type" value="Genomic_DNA"/>
</dbReference>
<keyword evidence="2 4" id="KW-0418">Kinase</keyword>
<evidence type="ECO:0000256" key="1">
    <source>
        <dbReference type="ARBA" id="ARBA00022679"/>
    </source>
</evidence>
<dbReference type="InterPro" id="IPR029056">
    <property type="entry name" value="Ribokinase-like"/>
</dbReference>
<dbReference type="InterPro" id="IPR011611">
    <property type="entry name" value="PfkB_dom"/>
</dbReference>
<dbReference type="InterPro" id="IPR002139">
    <property type="entry name" value="Ribo/fructo_kinase"/>
</dbReference>
<evidence type="ECO:0000259" key="3">
    <source>
        <dbReference type="Pfam" id="PF00294"/>
    </source>
</evidence>
<dbReference type="GO" id="GO:0006796">
    <property type="term" value="P:phosphate-containing compound metabolic process"/>
    <property type="evidence" value="ECO:0007669"/>
    <property type="project" value="UniProtKB-ARBA"/>
</dbReference>
<keyword evidence="5" id="KW-1185">Reference proteome</keyword>
<accession>A0A347ZNJ6</accession>
<reference evidence="4 5" key="1">
    <citation type="submission" date="2018-08" db="EMBL/GenBank/DDBJ databases">
        <title>Genomic Encyclopedia of Type Strains, Phase IV (KMG-IV): sequencing the most valuable type-strain genomes for metagenomic binning, comparative biology and taxonomic classification.</title>
        <authorList>
            <person name="Goeker M."/>
        </authorList>
    </citation>
    <scope>NUCLEOTIDE SEQUENCE [LARGE SCALE GENOMIC DNA]</scope>
    <source>
        <strain evidence="4 5">DSM 23923</strain>
    </source>
</reference>